<reference evidence="6" key="1">
    <citation type="submission" date="2021-03" db="EMBL/GenBank/DDBJ databases">
        <title>Microbacterium sp. nov., a novel actinobacterium isolated from cow dung.</title>
        <authorList>
            <person name="Zhang L."/>
        </authorList>
    </citation>
    <scope>NUCLEOTIDE SEQUENCE</scope>
    <source>
        <strain evidence="6">NEAU-LLB</strain>
    </source>
</reference>
<evidence type="ECO:0000256" key="4">
    <source>
        <dbReference type="ARBA" id="ARBA00022840"/>
    </source>
</evidence>
<evidence type="ECO:0000313" key="7">
    <source>
        <dbReference type="Proteomes" id="UP000680132"/>
    </source>
</evidence>
<feature type="domain" description="ABC transporter" evidence="5">
    <location>
        <begin position="6"/>
        <end position="231"/>
    </location>
</feature>
<keyword evidence="2" id="KW-0813">Transport</keyword>
<organism evidence="6 7">
    <name type="scientific">Microbacterium stercoris</name>
    <dbReference type="NCBI Taxonomy" id="2820289"/>
    <lineage>
        <taxon>Bacteria</taxon>
        <taxon>Bacillati</taxon>
        <taxon>Actinomycetota</taxon>
        <taxon>Actinomycetes</taxon>
        <taxon>Micrococcales</taxon>
        <taxon>Microbacteriaceae</taxon>
        <taxon>Microbacterium</taxon>
    </lineage>
</organism>
<proteinExistence type="inferred from homology"/>
<evidence type="ECO:0000313" key="6">
    <source>
        <dbReference type="EMBL" id="MBO3663640.1"/>
    </source>
</evidence>
<evidence type="ECO:0000256" key="2">
    <source>
        <dbReference type="ARBA" id="ARBA00022448"/>
    </source>
</evidence>
<dbReference type="GO" id="GO:0005524">
    <property type="term" value="F:ATP binding"/>
    <property type="evidence" value="ECO:0007669"/>
    <property type="project" value="UniProtKB-KW"/>
</dbReference>
<dbReference type="PROSITE" id="PS50893">
    <property type="entry name" value="ABC_TRANSPORTER_2"/>
    <property type="match status" value="1"/>
</dbReference>
<accession>A0A939QMZ5</accession>
<keyword evidence="4 6" id="KW-0067">ATP-binding</keyword>
<evidence type="ECO:0000259" key="5">
    <source>
        <dbReference type="PROSITE" id="PS50893"/>
    </source>
</evidence>
<dbReference type="RefSeq" id="WP_208502931.1">
    <property type="nucleotide sequence ID" value="NZ_JAGFOA010000003.1"/>
</dbReference>
<dbReference type="GO" id="GO:0016887">
    <property type="term" value="F:ATP hydrolysis activity"/>
    <property type="evidence" value="ECO:0007669"/>
    <property type="project" value="InterPro"/>
</dbReference>
<keyword evidence="3" id="KW-0547">Nucleotide-binding</keyword>
<dbReference type="InterPro" id="IPR027417">
    <property type="entry name" value="P-loop_NTPase"/>
</dbReference>
<dbReference type="SUPFAM" id="SSF52540">
    <property type="entry name" value="P-loop containing nucleoside triphosphate hydrolases"/>
    <property type="match status" value="1"/>
</dbReference>
<dbReference type="PANTHER" id="PTHR43335">
    <property type="entry name" value="ABC TRANSPORTER, ATP-BINDING PROTEIN"/>
    <property type="match status" value="1"/>
</dbReference>
<protein>
    <submittedName>
        <fullName evidence="6">ABC transporter ATP-binding protein</fullName>
    </submittedName>
</protein>
<comment type="caution">
    <text evidence="6">The sequence shown here is derived from an EMBL/GenBank/DDBJ whole genome shotgun (WGS) entry which is preliminary data.</text>
</comment>
<dbReference type="Gene3D" id="3.40.50.300">
    <property type="entry name" value="P-loop containing nucleotide triphosphate hydrolases"/>
    <property type="match status" value="1"/>
</dbReference>
<dbReference type="SMART" id="SM00382">
    <property type="entry name" value="AAA"/>
    <property type="match status" value="1"/>
</dbReference>
<sequence length="237" mass="25654">MTTSVLEVSDLSKSYRRVSALSDVSFTVQAGECVGLLGPNGAGKTSLLSCLVGARMPSRGRVRVMGADPAEIGAAGHHVAYVFDPPGLSADFTAVDCLRWEAKAQGLPPSVVDEAAERFGIAAYAKRRVGRLSTGQRQRVALAAALIGDPEVLILDEPHNGLDIEAGRWLRDLLDDRTARGRTTILSSHQLDELRRIVERVVVINQTLRYDGPVPARTEESLEAWYLTAIGREAQPR</sequence>
<evidence type="ECO:0000256" key="3">
    <source>
        <dbReference type="ARBA" id="ARBA00022741"/>
    </source>
</evidence>
<name>A0A939QMZ5_9MICO</name>
<dbReference type="PANTHER" id="PTHR43335:SF2">
    <property type="entry name" value="ABC TRANSPORTER, ATP-BINDING PROTEIN"/>
    <property type="match status" value="1"/>
</dbReference>
<dbReference type="InterPro" id="IPR003593">
    <property type="entry name" value="AAA+_ATPase"/>
</dbReference>
<dbReference type="CDD" id="cd03230">
    <property type="entry name" value="ABC_DR_subfamily_A"/>
    <property type="match status" value="1"/>
</dbReference>
<dbReference type="Pfam" id="PF00005">
    <property type="entry name" value="ABC_tran"/>
    <property type="match status" value="1"/>
</dbReference>
<dbReference type="InterPro" id="IPR003439">
    <property type="entry name" value="ABC_transporter-like_ATP-bd"/>
</dbReference>
<dbReference type="Proteomes" id="UP000680132">
    <property type="component" value="Unassembled WGS sequence"/>
</dbReference>
<dbReference type="EMBL" id="JAGFOA010000003">
    <property type="protein sequence ID" value="MBO3663640.1"/>
    <property type="molecule type" value="Genomic_DNA"/>
</dbReference>
<dbReference type="AlphaFoldDB" id="A0A939QMZ5"/>
<comment type="similarity">
    <text evidence="1">Belongs to the ABC transporter superfamily.</text>
</comment>
<evidence type="ECO:0000256" key="1">
    <source>
        <dbReference type="ARBA" id="ARBA00005417"/>
    </source>
</evidence>
<gene>
    <name evidence="6" type="ORF">J5V96_08935</name>
</gene>
<keyword evidence="7" id="KW-1185">Reference proteome</keyword>